<evidence type="ECO:0000313" key="2">
    <source>
        <dbReference type="Proteomes" id="UP000064893"/>
    </source>
</evidence>
<proteinExistence type="predicted"/>
<dbReference type="EMBL" id="CP013118">
    <property type="protein sequence ID" value="ALO14558.1"/>
    <property type="molecule type" value="Genomic_DNA"/>
</dbReference>
<sequence length="46" mass="5063">MVKLHAGAGINLKLSNFSLTLVSVDTEVLRKPARQFTIGRVRPAWA</sequence>
<accession>A0A0S2HX02</accession>
<keyword evidence="2" id="KW-1185">Reference proteome</keyword>
<reference evidence="1 2" key="1">
    <citation type="submission" date="2015-11" db="EMBL/GenBank/DDBJ databases">
        <title>Description and complete genome sequence of a novel strain predominating in hypersaline microbial mats and representing a new family of the Bacteriodetes phylum.</title>
        <authorList>
            <person name="Spring S."/>
            <person name="Bunk B."/>
            <person name="Sproer C."/>
            <person name="Klenk H.-P."/>
        </authorList>
    </citation>
    <scope>NUCLEOTIDE SEQUENCE [LARGE SCALE GENOMIC DNA]</scope>
    <source>
        <strain evidence="1 2">L21-Spi-D4</strain>
    </source>
</reference>
<protein>
    <submittedName>
        <fullName evidence="1">Uncharacterized protein</fullName>
    </submittedName>
</protein>
<dbReference type="AlphaFoldDB" id="A0A0S2HX02"/>
<gene>
    <name evidence="1" type="ORF">L21SP5_00890</name>
</gene>
<organism evidence="1 2">
    <name type="scientific">Salinivirga cyanobacteriivorans</name>
    <dbReference type="NCBI Taxonomy" id="1307839"/>
    <lineage>
        <taxon>Bacteria</taxon>
        <taxon>Pseudomonadati</taxon>
        <taxon>Bacteroidota</taxon>
        <taxon>Bacteroidia</taxon>
        <taxon>Bacteroidales</taxon>
        <taxon>Salinivirgaceae</taxon>
        <taxon>Salinivirga</taxon>
    </lineage>
</organism>
<name>A0A0S2HX02_9BACT</name>
<dbReference type="KEGG" id="blq:L21SP5_00890"/>
<evidence type="ECO:0000313" key="1">
    <source>
        <dbReference type="EMBL" id="ALO14558.1"/>
    </source>
</evidence>
<dbReference type="Proteomes" id="UP000064893">
    <property type="component" value="Chromosome"/>
</dbReference>